<comment type="caution">
    <text evidence="3">The sequence shown here is derived from an EMBL/GenBank/DDBJ whole genome shotgun (WGS) entry which is preliminary data.</text>
</comment>
<dbReference type="Pfam" id="PF00582">
    <property type="entry name" value="Usp"/>
    <property type="match status" value="1"/>
</dbReference>
<protein>
    <submittedName>
        <fullName evidence="3">Universal stress protein</fullName>
    </submittedName>
</protein>
<dbReference type="PRINTS" id="PR01438">
    <property type="entry name" value="UNVRSLSTRESS"/>
</dbReference>
<evidence type="ECO:0000259" key="2">
    <source>
        <dbReference type="Pfam" id="PF00582"/>
    </source>
</evidence>
<dbReference type="RefSeq" id="WP_221026525.1">
    <property type="nucleotide sequence ID" value="NZ_JAIEZQ010000003.1"/>
</dbReference>
<dbReference type="Proteomes" id="UP000754710">
    <property type="component" value="Unassembled WGS sequence"/>
</dbReference>
<evidence type="ECO:0000313" key="4">
    <source>
        <dbReference type="Proteomes" id="UP000754710"/>
    </source>
</evidence>
<comment type="similarity">
    <text evidence="1">Belongs to the universal stress protein A family.</text>
</comment>
<dbReference type="InterPro" id="IPR014729">
    <property type="entry name" value="Rossmann-like_a/b/a_fold"/>
</dbReference>
<dbReference type="SUPFAM" id="SSF52402">
    <property type="entry name" value="Adenine nucleotide alpha hydrolases-like"/>
    <property type="match status" value="1"/>
</dbReference>
<dbReference type="EMBL" id="JAIEZQ010000003">
    <property type="protein sequence ID" value="MBY9076739.1"/>
    <property type="molecule type" value="Genomic_DNA"/>
</dbReference>
<evidence type="ECO:0000313" key="3">
    <source>
        <dbReference type="EMBL" id="MBY9076739.1"/>
    </source>
</evidence>
<dbReference type="PANTHER" id="PTHR46268">
    <property type="entry name" value="STRESS RESPONSE PROTEIN NHAX"/>
    <property type="match status" value="1"/>
</dbReference>
<dbReference type="InterPro" id="IPR006016">
    <property type="entry name" value="UspA"/>
</dbReference>
<dbReference type="PANTHER" id="PTHR46268:SF6">
    <property type="entry name" value="UNIVERSAL STRESS PROTEIN UP12"/>
    <property type="match status" value="1"/>
</dbReference>
<gene>
    <name evidence="3" type="ORF">K1X13_18055</name>
</gene>
<dbReference type="Gene3D" id="3.40.50.620">
    <property type="entry name" value="HUPs"/>
    <property type="match status" value="1"/>
</dbReference>
<dbReference type="CDD" id="cd23659">
    <property type="entry name" value="USP_At3g01520-like"/>
    <property type="match status" value="1"/>
</dbReference>
<sequence length="159" mass="16709">MNASIGDVTRRVVCNGGVVVGDDGSSGAEEALRFALEEARRRETTLHVVRAWSIMSTARPIDVPQGIAASLEEYEATALSDEQKRVAQLLGEDHGVEVEVHAVHAPAVQALIEASESADVVVVGSRGLGGFRSLVLGSVAEQVLRHAAGPVIVVRHKAS</sequence>
<feature type="domain" description="UspA" evidence="2">
    <location>
        <begin position="18"/>
        <end position="155"/>
    </location>
</feature>
<proteinExistence type="inferred from homology"/>
<dbReference type="InterPro" id="IPR006015">
    <property type="entry name" value="Universal_stress_UspA"/>
</dbReference>
<reference evidence="3 4" key="1">
    <citation type="submission" date="2021-08" db="EMBL/GenBank/DDBJ databases">
        <title>Nocardioides bacterium WL0053 sp. nov., isolated from the sediment.</title>
        <authorList>
            <person name="Wang L."/>
            <person name="Zhang D."/>
            <person name="Zhang A."/>
        </authorList>
    </citation>
    <scope>NUCLEOTIDE SEQUENCE [LARGE SCALE GENOMIC DNA]</scope>
    <source>
        <strain evidence="3 4">WL0053</strain>
    </source>
</reference>
<keyword evidence="4" id="KW-1185">Reference proteome</keyword>
<organism evidence="3 4">
    <name type="scientific">Nocardioides jiangsuensis</name>
    <dbReference type="NCBI Taxonomy" id="2866161"/>
    <lineage>
        <taxon>Bacteria</taxon>
        <taxon>Bacillati</taxon>
        <taxon>Actinomycetota</taxon>
        <taxon>Actinomycetes</taxon>
        <taxon>Propionibacteriales</taxon>
        <taxon>Nocardioidaceae</taxon>
        <taxon>Nocardioides</taxon>
    </lineage>
</organism>
<evidence type="ECO:0000256" key="1">
    <source>
        <dbReference type="ARBA" id="ARBA00008791"/>
    </source>
</evidence>
<name>A0ABS7RNW1_9ACTN</name>
<accession>A0ABS7RNW1</accession>